<name>A0ABR2K006_9EUKA</name>
<dbReference type="SMART" id="SM00717">
    <property type="entry name" value="SANT"/>
    <property type="match status" value="1"/>
</dbReference>
<dbReference type="Proteomes" id="UP001470230">
    <property type="component" value="Unassembled WGS sequence"/>
</dbReference>
<evidence type="ECO:0000313" key="2">
    <source>
        <dbReference type="EMBL" id="KAK8884311.1"/>
    </source>
</evidence>
<protein>
    <recommendedName>
        <fullName evidence="1">SANT domain-containing protein</fullName>
    </recommendedName>
</protein>
<dbReference type="PROSITE" id="PS51293">
    <property type="entry name" value="SANT"/>
    <property type="match status" value="1"/>
</dbReference>
<dbReference type="Pfam" id="PF00249">
    <property type="entry name" value="Myb_DNA-binding"/>
    <property type="match status" value="1"/>
</dbReference>
<feature type="domain" description="SANT" evidence="1">
    <location>
        <begin position="306"/>
        <end position="357"/>
    </location>
</feature>
<dbReference type="PANTHER" id="PTHR13992">
    <property type="entry name" value="NUCLEAR RECEPTOR CO-REPRESSOR RELATED NCOR"/>
    <property type="match status" value="1"/>
</dbReference>
<comment type="caution">
    <text evidence="2">The sequence shown here is derived from an EMBL/GenBank/DDBJ whole genome shotgun (WGS) entry which is preliminary data.</text>
</comment>
<evidence type="ECO:0000313" key="3">
    <source>
        <dbReference type="Proteomes" id="UP001470230"/>
    </source>
</evidence>
<dbReference type="Gene3D" id="1.10.10.60">
    <property type="entry name" value="Homeodomain-like"/>
    <property type="match status" value="1"/>
</dbReference>
<dbReference type="InterPro" id="IPR009057">
    <property type="entry name" value="Homeodomain-like_sf"/>
</dbReference>
<dbReference type="InterPro" id="IPR051571">
    <property type="entry name" value="N-CoR_corepressor"/>
</dbReference>
<organism evidence="2 3">
    <name type="scientific">Tritrichomonas musculus</name>
    <dbReference type="NCBI Taxonomy" id="1915356"/>
    <lineage>
        <taxon>Eukaryota</taxon>
        <taxon>Metamonada</taxon>
        <taxon>Parabasalia</taxon>
        <taxon>Tritrichomonadida</taxon>
        <taxon>Tritrichomonadidae</taxon>
        <taxon>Tritrichomonas</taxon>
    </lineage>
</organism>
<evidence type="ECO:0000259" key="1">
    <source>
        <dbReference type="PROSITE" id="PS51293"/>
    </source>
</evidence>
<dbReference type="PANTHER" id="PTHR13992:SF39">
    <property type="entry name" value="SMRTER, ISOFORM G"/>
    <property type="match status" value="1"/>
</dbReference>
<accession>A0ABR2K006</accession>
<dbReference type="InterPro" id="IPR017884">
    <property type="entry name" value="SANT_dom"/>
</dbReference>
<dbReference type="SUPFAM" id="SSF46689">
    <property type="entry name" value="Homeodomain-like"/>
    <property type="match status" value="1"/>
</dbReference>
<sequence length="384" mass="44623">MASNENQKNFLVSSGCQTNDKPFQTHFDNENVSPWLNTDNHDSGTVLHVPARSIPVRSVSTYSFRESNKESQINRASPFPSLPSRREVLDVKSQVEQEILRLRADLSSLQHERASFNRSSNVSLLTTSDASTNKELGIHEYRGLVISDNSVNSIIEENRAKKEKSEKTRSLSEFQLFRTPIEFPYYKNAINAQKKNIVPLFAAQFLQKQKIKEHQEELTREYVKVKDAWKRPNELIDEYSSRVDIKSENWPPEFNMDIPKIDDAARLKWCAPDSEMILCQEQKEANCFYDMNGLVESPVASHNEYKARLSWTEEEKNIFIEKYRQYPKDFRKITAALPEKTHKDVIEYYYLKRYEFNLKQSEAAAKKRGGKKKVISEGSAKKNY</sequence>
<dbReference type="EMBL" id="JAPFFF010000008">
    <property type="protein sequence ID" value="KAK8884311.1"/>
    <property type="molecule type" value="Genomic_DNA"/>
</dbReference>
<dbReference type="InterPro" id="IPR001005">
    <property type="entry name" value="SANT/Myb"/>
</dbReference>
<gene>
    <name evidence="2" type="ORF">M9Y10_043419</name>
</gene>
<keyword evidence="3" id="KW-1185">Reference proteome</keyword>
<proteinExistence type="predicted"/>
<reference evidence="2 3" key="1">
    <citation type="submission" date="2024-04" db="EMBL/GenBank/DDBJ databases">
        <title>Tritrichomonas musculus Genome.</title>
        <authorList>
            <person name="Alves-Ferreira E."/>
            <person name="Grigg M."/>
            <person name="Lorenzi H."/>
            <person name="Galac M."/>
        </authorList>
    </citation>
    <scope>NUCLEOTIDE SEQUENCE [LARGE SCALE GENOMIC DNA]</scope>
    <source>
        <strain evidence="2 3">EAF2021</strain>
    </source>
</reference>